<organism evidence="1 2">
    <name type="scientific">Acetobacter malorum</name>
    <dbReference type="NCBI Taxonomy" id="178901"/>
    <lineage>
        <taxon>Bacteria</taxon>
        <taxon>Pseudomonadati</taxon>
        <taxon>Pseudomonadota</taxon>
        <taxon>Alphaproteobacteria</taxon>
        <taxon>Acetobacterales</taxon>
        <taxon>Acetobacteraceae</taxon>
        <taxon>Acetobacter</taxon>
    </lineage>
</organism>
<dbReference type="EMBL" id="LVHD01000002">
    <property type="protein sequence ID" value="OAG78565.1"/>
    <property type="molecule type" value="Genomic_DNA"/>
</dbReference>
<gene>
    <name evidence="1" type="ORF">Amal_00165</name>
</gene>
<proteinExistence type="predicted"/>
<dbReference type="eggNOG" id="ENOG502ZATU">
    <property type="taxonomic scope" value="Bacteria"/>
</dbReference>
<evidence type="ECO:0008006" key="3">
    <source>
        <dbReference type="Google" id="ProtNLM"/>
    </source>
</evidence>
<accession>A0A087PXP3</accession>
<dbReference type="PATRIC" id="fig|178901.10.peg.185"/>
<evidence type="ECO:0000313" key="1">
    <source>
        <dbReference type="EMBL" id="OAG78565.1"/>
    </source>
</evidence>
<dbReference type="Proteomes" id="UP000077349">
    <property type="component" value="Unassembled WGS sequence"/>
</dbReference>
<name>A0A087PXP3_9PROT</name>
<dbReference type="STRING" id="178901.AmDm5_0190"/>
<evidence type="ECO:0000313" key="2">
    <source>
        <dbReference type="Proteomes" id="UP000077349"/>
    </source>
</evidence>
<protein>
    <recommendedName>
        <fullName evidence="3">Glucosyl transferase GtrII</fullName>
    </recommendedName>
</protein>
<reference evidence="1 2" key="1">
    <citation type="submission" date="2016-03" db="EMBL/GenBank/DDBJ databases">
        <title>Draft genome sequence of Acetobacter malorum CECT 7742, a strain isolated from strawberry vinegar.</title>
        <authorList>
            <person name="Sainz F."/>
            <person name="Mas A."/>
            <person name="Torija M.J."/>
        </authorList>
    </citation>
    <scope>NUCLEOTIDE SEQUENCE [LARGE SCALE GENOMIC DNA]</scope>
    <source>
        <strain evidence="1 2">CECT 7742</strain>
    </source>
</reference>
<dbReference type="AlphaFoldDB" id="A0A087PXP3"/>
<sequence>MGQSFSYLMKFYDPFPGKINSQKEYSALFQGFGIFLAIILFFLVSSGAVQHIYFEHDDWDFMTKLAPGMVPYASPWQKTLFEGRWVNWVWSLQANNLPARFIYYLYMLGYCLLCWLSSCLISSKFLYRILIAFLLFFSVPFSSLSLWSATLTPMVWLSALFVFSILTVGFNLFLFAFYNIVIFLSYSAMISSITLIVLSVFPCFCVEIVLFYGVSYLLGVLTSFSLNKVFHGKFGIIFEGWRKAHPLHGIEDLKVNILKVSHFWIDCFSIYKIEFVISFIILLSAFYFNRRQAIQFVFGSFIVFLFETLIQVASGLDVPVRSTYWIWCFFIGTFSVFIRAEGPDTRIKRSVAFLGAVPIIGSGVLIWSETIQHSTKVSEYEYYLKNRIEATGAATVYACGDNQTVPALKDRSYRALRLAMWKQYEINVQPGPDAVCEAVAPLPWTDIQLMPDHTAVVRFPAGKLDTTMP</sequence>
<comment type="caution">
    <text evidence="1">The sequence shown here is derived from an EMBL/GenBank/DDBJ whole genome shotgun (WGS) entry which is preliminary data.</text>
</comment>